<evidence type="ECO:0000313" key="1">
    <source>
        <dbReference type="EMBL" id="JAP24055.1"/>
    </source>
</evidence>
<name>A0A0V0HV56_SOLCH</name>
<organism evidence="1">
    <name type="scientific">Solanum chacoense</name>
    <name type="common">Chaco potato</name>
    <dbReference type="NCBI Taxonomy" id="4108"/>
    <lineage>
        <taxon>Eukaryota</taxon>
        <taxon>Viridiplantae</taxon>
        <taxon>Streptophyta</taxon>
        <taxon>Embryophyta</taxon>
        <taxon>Tracheophyta</taxon>
        <taxon>Spermatophyta</taxon>
        <taxon>Magnoliopsida</taxon>
        <taxon>eudicotyledons</taxon>
        <taxon>Gunneridae</taxon>
        <taxon>Pentapetalae</taxon>
        <taxon>asterids</taxon>
        <taxon>lamiids</taxon>
        <taxon>Solanales</taxon>
        <taxon>Solanaceae</taxon>
        <taxon>Solanoideae</taxon>
        <taxon>Solaneae</taxon>
        <taxon>Solanum</taxon>
    </lineage>
</organism>
<sequence>MPRTDLRDHLSSWLSKATSSNKKRMDFRITSPQLIQLYIQDKCKHNSTQSSSYISINESKVFKPVHPLSFLVLF</sequence>
<proteinExistence type="predicted"/>
<dbReference type="EMBL" id="GEDG01014804">
    <property type="protein sequence ID" value="JAP24055.1"/>
    <property type="molecule type" value="Transcribed_RNA"/>
</dbReference>
<dbReference type="AlphaFoldDB" id="A0A0V0HV56"/>
<accession>A0A0V0HV56</accession>
<reference evidence="1" key="1">
    <citation type="submission" date="2015-12" db="EMBL/GenBank/DDBJ databases">
        <title>Gene expression during late stages of embryo sac development: a critical building block for successful pollen-pistil interactions.</title>
        <authorList>
            <person name="Liu Y."/>
            <person name="Joly V."/>
            <person name="Sabar M."/>
            <person name="Matton D.P."/>
        </authorList>
    </citation>
    <scope>NUCLEOTIDE SEQUENCE</scope>
</reference>
<protein>
    <submittedName>
        <fullName evidence="1">Putative ovule protein</fullName>
    </submittedName>
</protein>